<dbReference type="eggNOG" id="COG3284">
    <property type="taxonomic scope" value="Bacteria"/>
</dbReference>
<organism evidence="7 8">
    <name type="scientific">Herbaspirillum seropedicae (strain SmR1)</name>
    <dbReference type="NCBI Taxonomy" id="757424"/>
    <lineage>
        <taxon>Bacteria</taxon>
        <taxon>Pseudomonadati</taxon>
        <taxon>Pseudomonadota</taxon>
        <taxon>Betaproteobacteria</taxon>
        <taxon>Burkholderiales</taxon>
        <taxon>Oxalobacteraceae</taxon>
        <taxon>Herbaspirillum</taxon>
    </lineage>
</organism>
<dbReference type="SMART" id="SM00382">
    <property type="entry name" value="AAA"/>
    <property type="match status" value="1"/>
</dbReference>
<evidence type="ECO:0000259" key="6">
    <source>
        <dbReference type="PROSITE" id="PS50045"/>
    </source>
</evidence>
<dbReference type="PANTHER" id="PTHR32071:SF77">
    <property type="entry name" value="TRANSCRIPTIONAL REGULATORY PROTEIN"/>
    <property type="match status" value="1"/>
</dbReference>
<sequence length="437" mass="48695">MYWKSWDCLAILCRRRAIATCLRAAHSAIPRIKSLPRGKPARQKSSPRQETIMPTTPVEQPLAEAEADSDVRTSTAARSASSRHAPRYRDIDQLAAGDACMHDLIERGKRLIDRGIPVLILGETGTGKEYLSRALHDYSARRRASWIAVNCASIPESLAESELFGYCKGAFSGALPGGMKGKVQQADGGTLFLDEIGDMPLALQTRLLRVLSEREVIPLGARHPVPVDVQLICATHQDLKTLIAEGRFREDLYYRVAGGVLRLPALRERSDRRRLVMQMITEELGRPADDSVIEAAALQRLLAYPWPGNLRQMHAVIRYSCAVMNGGRIEVRDLPEELMQFQPATLAEVHPITRTAQIRPFTSRAEGEAGRERSSGDPYRDERTRVIDALNGSRWNISAASRQLGMCRASLYRKLRQLDIPHVRDQAMPAYPAYAVA</sequence>
<dbReference type="InterPro" id="IPR025662">
    <property type="entry name" value="Sigma_54_int_dom_ATP-bd_1"/>
</dbReference>
<accession>D8IRU2</accession>
<dbReference type="STRING" id="757424.Hsero_3807"/>
<protein>
    <submittedName>
        <fullName evidence="7">Sigma54-dependent transcription regulator protein</fullName>
    </submittedName>
</protein>
<dbReference type="AlphaFoldDB" id="D8IRU2"/>
<feature type="domain" description="Sigma-54 factor interaction" evidence="6">
    <location>
        <begin position="94"/>
        <end position="322"/>
    </location>
</feature>
<dbReference type="PROSITE" id="PS50045">
    <property type="entry name" value="SIGMA54_INTERACT_4"/>
    <property type="match status" value="1"/>
</dbReference>
<evidence type="ECO:0000256" key="2">
    <source>
        <dbReference type="ARBA" id="ARBA00022840"/>
    </source>
</evidence>
<dbReference type="Gene3D" id="1.10.10.60">
    <property type="entry name" value="Homeodomain-like"/>
    <property type="match status" value="1"/>
</dbReference>
<keyword evidence="3" id="KW-0805">Transcription regulation</keyword>
<keyword evidence="4" id="KW-0804">Transcription</keyword>
<feature type="compositionally biased region" description="Low complexity" evidence="5">
    <location>
        <begin position="72"/>
        <end position="83"/>
    </location>
</feature>
<proteinExistence type="predicted"/>
<feature type="region of interest" description="Disordered" evidence="5">
    <location>
        <begin position="359"/>
        <end position="382"/>
    </location>
</feature>
<feature type="compositionally biased region" description="Basic and acidic residues" evidence="5">
    <location>
        <begin position="365"/>
        <end position="382"/>
    </location>
</feature>
<dbReference type="CDD" id="cd00009">
    <property type="entry name" value="AAA"/>
    <property type="match status" value="1"/>
</dbReference>
<dbReference type="GO" id="GO:0005524">
    <property type="term" value="F:ATP binding"/>
    <property type="evidence" value="ECO:0007669"/>
    <property type="project" value="UniProtKB-KW"/>
</dbReference>
<name>D8IRU2_HERSS</name>
<keyword evidence="2" id="KW-0067">ATP-binding</keyword>
<feature type="region of interest" description="Disordered" evidence="5">
    <location>
        <begin position="33"/>
        <end position="84"/>
    </location>
</feature>
<keyword evidence="8" id="KW-1185">Reference proteome</keyword>
<dbReference type="InterPro" id="IPR027417">
    <property type="entry name" value="P-loop_NTPase"/>
</dbReference>
<dbReference type="PROSITE" id="PS00675">
    <property type="entry name" value="SIGMA54_INTERACT_1"/>
    <property type="match status" value="1"/>
</dbReference>
<evidence type="ECO:0000256" key="5">
    <source>
        <dbReference type="SAM" id="MobiDB-lite"/>
    </source>
</evidence>
<dbReference type="PROSITE" id="PS00676">
    <property type="entry name" value="SIGMA54_INTERACT_2"/>
    <property type="match status" value="1"/>
</dbReference>
<evidence type="ECO:0000256" key="3">
    <source>
        <dbReference type="ARBA" id="ARBA00023015"/>
    </source>
</evidence>
<dbReference type="HOGENOM" id="CLU_000445_0_7_4"/>
<dbReference type="FunFam" id="3.40.50.300:FF:000006">
    <property type="entry name" value="DNA-binding transcriptional regulator NtrC"/>
    <property type="match status" value="1"/>
</dbReference>
<dbReference type="Proteomes" id="UP000000329">
    <property type="component" value="Chromosome"/>
</dbReference>
<dbReference type="SUPFAM" id="SSF46689">
    <property type="entry name" value="Homeodomain-like"/>
    <property type="match status" value="1"/>
</dbReference>
<dbReference type="Pfam" id="PF00158">
    <property type="entry name" value="Sigma54_activat"/>
    <property type="match status" value="1"/>
</dbReference>
<evidence type="ECO:0000256" key="4">
    <source>
        <dbReference type="ARBA" id="ARBA00023163"/>
    </source>
</evidence>
<dbReference type="InterPro" id="IPR003593">
    <property type="entry name" value="AAA+_ATPase"/>
</dbReference>
<evidence type="ECO:0000313" key="8">
    <source>
        <dbReference type="Proteomes" id="UP000000329"/>
    </source>
</evidence>
<feature type="compositionally biased region" description="Polar residues" evidence="5">
    <location>
        <begin position="43"/>
        <end position="58"/>
    </location>
</feature>
<dbReference type="InterPro" id="IPR058031">
    <property type="entry name" value="AAA_lid_NorR"/>
</dbReference>
<dbReference type="InterPro" id="IPR025943">
    <property type="entry name" value="Sigma_54_int_dom_ATP-bd_2"/>
</dbReference>
<keyword evidence="1" id="KW-0547">Nucleotide-binding</keyword>
<dbReference type="Pfam" id="PF25601">
    <property type="entry name" value="AAA_lid_14"/>
    <property type="match status" value="1"/>
</dbReference>
<dbReference type="KEGG" id="hse:Hsero_3807"/>
<dbReference type="InterPro" id="IPR002197">
    <property type="entry name" value="HTH_Fis"/>
</dbReference>
<evidence type="ECO:0000313" key="7">
    <source>
        <dbReference type="EMBL" id="ADJ65285.1"/>
    </source>
</evidence>
<dbReference type="SUPFAM" id="SSF52540">
    <property type="entry name" value="P-loop containing nucleoside triphosphate hydrolases"/>
    <property type="match status" value="1"/>
</dbReference>
<reference evidence="7 8" key="1">
    <citation type="submission" date="2010-04" db="EMBL/GenBank/DDBJ databases">
        <title>The genome of Herbaspirillum seropedicae SmR1, an endophytic, nitrogen-fixing, plant-growth promoting beta-Proteobacteria.</title>
        <authorList>
            <person name="Pedrosa F.O."/>
            <person name="Monteiro R.A."/>
            <person name="Wassem R."/>
            <person name="Cruz L.M."/>
            <person name="Ayub R.A."/>
            <person name="Colauto N.B."/>
            <person name="Fernandez M.A."/>
            <person name="Fungaro M.H.P."/>
            <person name="Grisard E.C."/>
            <person name="Hungria M."/>
            <person name="Madeira H.M.F."/>
            <person name="Nodari R.O."/>
            <person name="Osaku C.A."/>
            <person name="Petzl-Erler M.L."/>
            <person name="Terenzi H."/>
            <person name="Vieira L.G.E."/>
            <person name="Almeida M.I.M."/>
            <person name="Alves L.R."/>
            <person name="Arantes O.M.N."/>
            <person name="Balsanelli E."/>
            <person name="Barcellos F.G."/>
            <person name="Baura V.A."/>
            <person name="Binde D.R."/>
            <person name="Campo R.J."/>
            <person name="Chubatsu L.S."/>
            <person name="Chueire L.M.O."/>
            <person name="Ciferri R.R."/>
            <person name="Correa L.C."/>
            <person name="da Conceicao Silva J.L."/>
            <person name="Dabul A.N.G."/>
            <person name="Dambros B.P."/>
            <person name="Faoro H."/>
            <person name="Favetti A."/>
            <person name="Friedermann G."/>
            <person name="Furlaneto M.C."/>
            <person name="Gasques L.S."/>
            <person name="Gimenes C.C.T."/>
            <person name="Gioppo N.M.R."/>
            <person name="Glienke-Blanco C."/>
            <person name="Godoy L.P."/>
            <person name="Guerra M.P."/>
            <person name="Karp S."/>
            <person name="Kava-Cordeiro V."/>
            <person name="Margarido V.P."/>
            <person name="Mathioni S.M."/>
            <person name="Menck-Soares M.A."/>
            <person name="Murace N.K."/>
            <person name="Nicolas M.F."/>
            <person name="Oliveira C.E.C."/>
            <person name="Pagnan N.A.B."/>
            <person name="Pamphile J.A."/>
            <person name="Patussi E.V."/>
            <person name="Pereira L.F.P."/>
            <person name="Pereira-Ferrari L."/>
            <person name="Pinto F.G.S."/>
            <person name="Precoma C."/>
            <person name="Prioli A.J."/>
            <person name="Prioli S.M.A.P."/>
            <person name="Raittz R.T."/>
            <person name="Ramos H.J.O."/>
            <person name="Ribeiro E.M.S.F."/>
            <person name="Rigo L.U."/>
            <person name="Rocha C.L.M.S.C."/>
            <person name="Rocha S.N."/>
            <person name="Santos K."/>
            <person name="Satori D."/>
            <person name="Silva A.G."/>
            <person name="Simao R.C.G."/>
            <person name="Soares M.A.M."/>
            <person name="Souza E.M."/>
            <person name="Steffens M.B.R."/>
            <person name="Steindel M."/>
            <person name="Tadra-Sfeir M.Z."/>
            <person name="Takahashi E.K."/>
            <person name="Torres R.A."/>
            <person name="Valle J.S."/>
            <person name="Vernal J.I."/>
            <person name="Vilas-Boas L.A."/>
            <person name="Watanabe M.A.E."/>
            <person name="Weiss V.A."/>
            <person name="Yates M.A."/>
            <person name="Souza E.M."/>
        </authorList>
    </citation>
    <scope>NUCLEOTIDE SEQUENCE [LARGE SCALE GENOMIC DNA]</scope>
    <source>
        <strain evidence="7 8">SmR1</strain>
    </source>
</reference>
<dbReference type="Gene3D" id="3.40.50.300">
    <property type="entry name" value="P-loop containing nucleotide triphosphate hydrolases"/>
    <property type="match status" value="1"/>
</dbReference>
<dbReference type="EMBL" id="CP002039">
    <property type="protein sequence ID" value="ADJ65285.1"/>
    <property type="molecule type" value="Genomic_DNA"/>
</dbReference>
<dbReference type="Gene3D" id="1.10.8.60">
    <property type="match status" value="1"/>
</dbReference>
<dbReference type="InterPro" id="IPR002078">
    <property type="entry name" value="Sigma_54_int"/>
</dbReference>
<dbReference type="GO" id="GO:0043565">
    <property type="term" value="F:sequence-specific DNA binding"/>
    <property type="evidence" value="ECO:0007669"/>
    <property type="project" value="InterPro"/>
</dbReference>
<dbReference type="InterPro" id="IPR009057">
    <property type="entry name" value="Homeodomain-like_sf"/>
</dbReference>
<dbReference type="PRINTS" id="PR01590">
    <property type="entry name" value="HTHFIS"/>
</dbReference>
<dbReference type="GO" id="GO:0006355">
    <property type="term" value="P:regulation of DNA-templated transcription"/>
    <property type="evidence" value="ECO:0007669"/>
    <property type="project" value="InterPro"/>
</dbReference>
<gene>
    <name evidence="7" type="ordered locus">Hsero_3807</name>
</gene>
<dbReference type="Pfam" id="PF02954">
    <property type="entry name" value="HTH_8"/>
    <property type="match status" value="1"/>
</dbReference>
<evidence type="ECO:0000256" key="1">
    <source>
        <dbReference type="ARBA" id="ARBA00022741"/>
    </source>
</evidence>
<dbReference type="PANTHER" id="PTHR32071">
    <property type="entry name" value="TRANSCRIPTIONAL REGULATORY PROTEIN"/>
    <property type="match status" value="1"/>
</dbReference>